<keyword evidence="1" id="KW-0862">Zinc</keyword>
<comment type="caution">
    <text evidence="3">The sequence shown here is derived from an EMBL/GenBank/DDBJ whole genome shotgun (WGS) entry which is preliminary data.</text>
</comment>
<proteinExistence type="inferred from homology"/>
<dbReference type="PANTHER" id="PTHR11141">
    <property type="entry name" value="PROTEIN TRANSPORT PROTEIN SEC23"/>
    <property type="match status" value="1"/>
</dbReference>
<keyword evidence="1" id="KW-0472">Membrane</keyword>
<evidence type="ECO:0000256" key="1">
    <source>
        <dbReference type="RuleBase" id="RU365030"/>
    </source>
</evidence>
<keyword evidence="1" id="KW-0479">Metal-binding</keyword>
<dbReference type="PANTHER" id="PTHR11141:SF6">
    <property type="entry name" value="PROTEIN TRANSPORT PROTEIN SEC23 A"/>
    <property type="match status" value="1"/>
</dbReference>
<dbReference type="EMBL" id="CAUYUE010000011">
    <property type="protein sequence ID" value="CAK0784898.1"/>
    <property type="molecule type" value="Genomic_DNA"/>
</dbReference>
<keyword evidence="1" id="KW-0963">Cytoplasm</keyword>
<comment type="similarity">
    <text evidence="1">Belongs to the SEC23/SEC24 family. SEC23 subfamily.</text>
</comment>
<organism evidence="3 4">
    <name type="scientific">Coccomyxa viridis</name>
    <dbReference type="NCBI Taxonomy" id="1274662"/>
    <lineage>
        <taxon>Eukaryota</taxon>
        <taxon>Viridiplantae</taxon>
        <taxon>Chlorophyta</taxon>
        <taxon>core chlorophytes</taxon>
        <taxon>Trebouxiophyceae</taxon>
        <taxon>Trebouxiophyceae incertae sedis</taxon>
        <taxon>Coccomyxaceae</taxon>
        <taxon>Coccomyxa</taxon>
    </lineage>
</organism>
<dbReference type="Gene3D" id="3.40.50.410">
    <property type="entry name" value="von Willebrand factor, type A domain"/>
    <property type="match status" value="1"/>
</dbReference>
<dbReference type="GO" id="GO:0070971">
    <property type="term" value="C:endoplasmic reticulum exit site"/>
    <property type="evidence" value="ECO:0007669"/>
    <property type="project" value="TreeGrafter"/>
</dbReference>
<dbReference type="InterPro" id="IPR037364">
    <property type="entry name" value="Sec23"/>
</dbReference>
<dbReference type="Gene3D" id="1.20.120.730">
    <property type="entry name" value="Sec23/Sec24 helical domain"/>
    <property type="match status" value="1"/>
</dbReference>
<dbReference type="AlphaFoldDB" id="A0AAV1ICE9"/>
<keyword evidence="1" id="KW-0931">ER-Golgi transport</keyword>
<gene>
    <name evidence="3" type="ORF">CVIRNUC_008103</name>
</gene>
<reference evidence="3 4" key="1">
    <citation type="submission" date="2023-10" db="EMBL/GenBank/DDBJ databases">
        <authorList>
            <person name="Maclean D."/>
            <person name="Macfadyen A."/>
        </authorList>
    </citation>
    <scope>NUCLEOTIDE SEQUENCE [LARGE SCALE GENOMIC DNA]</scope>
</reference>
<dbReference type="GO" id="GO:0005789">
    <property type="term" value="C:endoplasmic reticulum membrane"/>
    <property type="evidence" value="ECO:0007669"/>
    <property type="project" value="UniProtKB-SubCell"/>
</dbReference>
<comment type="function">
    <text evidence="1">Component of the coat protein complex II (COPII) which promotes the formation of transport vesicles from the endoplasmic reticulum (ER). The coat has two main functions, the physical deformation of the endoplasmic reticulum membrane into vesicles and the selection of cargo molecules.</text>
</comment>
<dbReference type="Gene3D" id="2.60.40.1670">
    <property type="entry name" value="beta-sandwich domain of Sec23/24"/>
    <property type="match status" value="1"/>
</dbReference>
<keyword evidence="1" id="KW-0256">Endoplasmic reticulum</keyword>
<dbReference type="GO" id="GO:0005096">
    <property type="term" value="F:GTPase activator activity"/>
    <property type="evidence" value="ECO:0007669"/>
    <property type="project" value="TreeGrafter"/>
</dbReference>
<dbReference type="GO" id="GO:0030127">
    <property type="term" value="C:COPII vesicle coat"/>
    <property type="evidence" value="ECO:0007669"/>
    <property type="project" value="TreeGrafter"/>
</dbReference>
<keyword evidence="1" id="KW-0653">Protein transport</keyword>
<keyword evidence="4" id="KW-1185">Reference proteome</keyword>
<dbReference type="GO" id="GO:0015031">
    <property type="term" value="P:protein transport"/>
    <property type="evidence" value="ECO:0007669"/>
    <property type="project" value="UniProtKB-KW"/>
</dbReference>
<dbReference type="InterPro" id="IPR036465">
    <property type="entry name" value="vWFA_dom_sf"/>
</dbReference>
<dbReference type="GO" id="GO:0090110">
    <property type="term" value="P:COPII-coated vesicle cargo loading"/>
    <property type="evidence" value="ECO:0007669"/>
    <property type="project" value="TreeGrafter"/>
</dbReference>
<dbReference type="Gene3D" id="2.30.30.380">
    <property type="entry name" value="Zn-finger domain of Sec23/24"/>
    <property type="match status" value="1"/>
</dbReference>
<sequence>MYSEVSQQGGQWTCQFCGHSNSNAAALPVLDLQVCRELSGEAVDYEEASGTGSDAEDALCVLLLVDTQTSQPDLDSIKEALLEVVKSLDDSTSVGILSLEAVIAVFDLSQQQAVSALALPGDRPLSAPLLRTLEAGMQAHVMPLARCRAQANAAVASLKPGNALHRHRHVSKAAALSLALHMAQCARHASAQPCVEGSSAPSIAHMDRSRGNASHVHVLLVSTERHNEEPSGTPQDEEHGSARSASGWAEEEAALSRMAEGECPQGILLDVVATSGRPRHTRQLLQLAQRSGGAVVCCSPEGLRKGGLARFLCRHLSRAPATLEIYLSHGLAATSVLGPVTRAAAATPRLMQNAAKPEQHDRYKSGFKRAALQLSGVDTYSSIAVHMDVTKPLQGSAAFMQVVLSWKLGGRICRRVVTRMLGITSVLATYCRELDVAVAAVLLAKGVLQDLPSAADPEELASTQDSIGKHLQHVASRFGKAATGDAAGWLRRRPKLWELPHSLHLLAEVLYHLDRRLSEAVSIDALSLLRAHVVSASYDASLRMLVPRLHVFLPKIGRFEETVAANMALLPGVSAVLDCGSAIVVRQGAAVESLSTAGRMEQETCQHLVDSIVSGRLWLMDTSTETMRSARGQRLAGELAPMHADTKEQQLSQAPVLASLTEHDRQELADSFRAGSGDQSFLQWCMSNLVIIGSSPDNVTAAMQSKGLATD</sequence>
<dbReference type="GO" id="GO:0046872">
    <property type="term" value="F:metal ion binding"/>
    <property type="evidence" value="ECO:0007669"/>
    <property type="project" value="UniProtKB-KW"/>
</dbReference>
<evidence type="ECO:0000313" key="3">
    <source>
        <dbReference type="EMBL" id="CAK0784898.1"/>
    </source>
</evidence>
<name>A0AAV1ICE9_9CHLO</name>
<accession>A0AAV1ICE9</accession>
<protein>
    <recommendedName>
        <fullName evidence="1">Protein transport protein SEC23</fullName>
    </recommendedName>
</protein>
<comment type="subcellular location">
    <subcellularLocation>
        <location evidence="1">Cytoplasmic vesicle</location>
        <location evidence="1">COPII-coated vesicle membrane</location>
        <topology evidence="1">Peripheral membrane protein</topology>
        <orientation evidence="1">Cytoplasmic side</orientation>
    </subcellularLocation>
    <subcellularLocation>
        <location evidence="1">Endoplasmic reticulum membrane</location>
        <topology evidence="1">Peripheral membrane protein</topology>
        <orientation evidence="1">Cytoplasmic side</orientation>
    </subcellularLocation>
</comment>
<dbReference type="Proteomes" id="UP001314263">
    <property type="component" value="Unassembled WGS sequence"/>
</dbReference>
<feature type="region of interest" description="Disordered" evidence="2">
    <location>
        <begin position="224"/>
        <end position="251"/>
    </location>
</feature>
<evidence type="ECO:0000256" key="2">
    <source>
        <dbReference type="SAM" id="MobiDB-lite"/>
    </source>
</evidence>
<dbReference type="SUPFAM" id="SSF53300">
    <property type="entry name" value="vWA-like"/>
    <property type="match status" value="1"/>
</dbReference>
<keyword evidence="1" id="KW-0813">Transport</keyword>
<keyword evidence="1" id="KW-0968">Cytoplasmic vesicle</keyword>
<evidence type="ECO:0000313" key="4">
    <source>
        <dbReference type="Proteomes" id="UP001314263"/>
    </source>
</evidence>